<evidence type="ECO:0000313" key="1">
    <source>
        <dbReference type="EMBL" id="CEK51356.1"/>
    </source>
</evidence>
<protein>
    <recommendedName>
        <fullName evidence="2">CARMIL pleckstrin homology domain-containing protein</fullName>
    </recommendedName>
</protein>
<name>A0A0B6Y6A1_9EUPU</name>
<dbReference type="EMBL" id="HACG01004491">
    <property type="protein sequence ID" value="CEK51356.1"/>
    <property type="molecule type" value="Transcribed_RNA"/>
</dbReference>
<organism evidence="1">
    <name type="scientific">Arion vulgaris</name>
    <dbReference type="NCBI Taxonomy" id="1028688"/>
    <lineage>
        <taxon>Eukaryota</taxon>
        <taxon>Metazoa</taxon>
        <taxon>Spiralia</taxon>
        <taxon>Lophotrochozoa</taxon>
        <taxon>Mollusca</taxon>
        <taxon>Gastropoda</taxon>
        <taxon>Heterobranchia</taxon>
        <taxon>Euthyneura</taxon>
        <taxon>Panpulmonata</taxon>
        <taxon>Eupulmonata</taxon>
        <taxon>Stylommatophora</taxon>
        <taxon>Helicina</taxon>
        <taxon>Arionoidea</taxon>
        <taxon>Arionidae</taxon>
        <taxon>Arion</taxon>
    </lineage>
</organism>
<gene>
    <name evidence="1" type="primary">ORF13224</name>
</gene>
<dbReference type="Pfam" id="PF13516">
    <property type="entry name" value="LRR_6"/>
    <property type="match status" value="1"/>
</dbReference>
<dbReference type="AlphaFoldDB" id="A0A0B6Y6A1"/>
<dbReference type="InterPro" id="IPR032675">
    <property type="entry name" value="LRR_dom_sf"/>
</dbReference>
<feature type="non-terminal residue" evidence="1">
    <location>
        <position position="1"/>
    </location>
</feature>
<accession>A0A0B6Y6A1</accession>
<reference evidence="1" key="1">
    <citation type="submission" date="2014-12" db="EMBL/GenBank/DDBJ databases">
        <title>Insight into the proteome of Arion vulgaris.</title>
        <authorList>
            <person name="Aradska J."/>
            <person name="Bulat T."/>
            <person name="Smidak R."/>
            <person name="Sarate P."/>
            <person name="Gangsoo J."/>
            <person name="Sialana F."/>
            <person name="Bilban M."/>
            <person name="Lubec G."/>
        </authorList>
    </citation>
    <scope>NUCLEOTIDE SEQUENCE</scope>
    <source>
        <tissue evidence="1">Skin</tissue>
    </source>
</reference>
<dbReference type="InterPro" id="IPR001611">
    <property type="entry name" value="Leu-rich_rpt"/>
</dbReference>
<evidence type="ECO:0008006" key="2">
    <source>
        <dbReference type="Google" id="ProtNLM"/>
    </source>
</evidence>
<sequence>ENVTMFTGIIEAVASCRNLKHIDISENKLGSDGVIFVTRILAETSVTELSLRRNTMSKLNICSILKSSTEIMRKRRPLDMLDLRGNYFVEDDKVEQKSLVEGIARHILVDPNSSR</sequence>
<dbReference type="SUPFAM" id="SSF52047">
    <property type="entry name" value="RNI-like"/>
    <property type="match status" value="1"/>
</dbReference>
<proteinExistence type="predicted"/>
<dbReference type="Gene3D" id="3.80.10.10">
    <property type="entry name" value="Ribonuclease Inhibitor"/>
    <property type="match status" value="1"/>
</dbReference>